<dbReference type="PANTHER" id="PTHR24260">
    <property type="match status" value="1"/>
</dbReference>
<dbReference type="InterPro" id="IPR051333">
    <property type="entry name" value="CLIP_Serine_Protease"/>
</dbReference>
<dbReference type="PRINTS" id="PR00722">
    <property type="entry name" value="CHYMOTRYPSIN"/>
</dbReference>
<sequence>MINVGIVIISLFFFLRTLNAEQCSCGKLIGSENNQTNDYKLDDLRKFVVVVTDDEVKCGGALIYDRWVVTSAQCVEAIDDLKIITGNGQMINVIKVITHPKFRDARIYLEDVNDVALLKLEKRVKFDSKVLLPCLPTKFMQKFENLISFDFDRSNIVAVNMGGEKQVEAIKVKSYNNIYIERRINETKAYLNTQINVSPYNYVKCFNGEAKGTPLLTEVNGRFYLVGIYIRNKCDNRNPNNQRVYFTRITSFIEWLFSYVNEDSKWCANRSESKISIKKSESVFIGDILSSFVSDFIISNGAVHYVLSDEN</sequence>
<dbReference type="OrthoDB" id="10061449at2759"/>
<gene>
    <name evidence="3" type="ORF">B4U79_16121</name>
</gene>
<keyword evidence="4" id="KW-1185">Reference proteome</keyword>
<protein>
    <submittedName>
        <fullName evidence="3">Trypsin-1-like protein</fullName>
    </submittedName>
</protein>
<dbReference type="InterPro" id="IPR009003">
    <property type="entry name" value="Peptidase_S1_PA"/>
</dbReference>
<keyword evidence="1" id="KW-0732">Signal</keyword>
<dbReference type="InterPro" id="IPR001314">
    <property type="entry name" value="Peptidase_S1A"/>
</dbReference>
<organism evidence="3 4">
    <name type="scientific">Dinothrombium tinctorium</name>
    <dbReference type="NCBI Taxonomy" id="1965070"/>
    <lineage>
        <taxon>Eukaryota</taxon>
        <taxon>Metazoa</taxon>
        <taxon>Ecdysozoa</taxon>
        <taxon>Arthropoda</taxon>
        <taxon>Chelicerata</taxon>
        <taxon>Arachnida</taxon>
        <taxon>Acari</taxon>
        <taxon>Acariformes</taxon>
        <taxon>Trombidiformes</taxon>
        <taxon>Prostigmata</taxon>
        <taxon>Anystina</taxon>
        <taxon>Parasitengona</taxon>
        <taxon>Trombidioidea</taxon>
        <taxon>Trombidiidae</taxon>
        <taxon>Dinothrombium</taxon>
    </lineage>
</organism>
<dbReference type="PROSITE" id="PS50240">
    <property type="entry name" value="TRYPSIN_DOM"/>
    <property type="match status" value="1"/>
</dbReference>
<evidence type="ECO:0000256" key="1">
    <source>
        <dbReference type="SAM" id="SignalP"/>
    </source>
</evidence>
<evidence type="ECO:0000313" key="3">
    <source>
        <dbReference type="EMBL" id="RWS07650.1"/>
    </source>
</evidence>
<dbReference type="Proteomes" id="UP000285301">
    <property type="component" value="Unassembled WGS sequence"/>
</dbReference>
<dbReference type="SMART" id="SM00020">
    <property type="entry name" value="Tryp_SPc"/>
    <property type="match status" value="1"/>
</dbReference>
<name>A0A3S3P8Q3_9ACAR</name>
<dbReference type="Gene3D" id="2.40.10.10">
    <property type="entry name" value="Trypsin-like serine proteases"/>
    <property type="match status" value="1"/>
</dbReference>
<reference evidence="3 4" key="1">
    <citation type="journal article" date="2018" name="Gigascience">
        <title>Genomes of trombidid mites reveal novel predicted allergens and laterally-transferred genes associated with secondary metabolism.</title>
        <authorList>
            <person name="Dong X."/>
            <person name="Chaisiri K."/>
            <person name="Xia D."/>
            <person name="Armstrong S.D."/>
            <person name="Fang Y."/>
            <person name="Donnelly M.J."/>
            <person name="Kadowaki T."/>
            <person name="McGarry J.W."/>
            <person name="Darby A.C."/>
            <person name="Makepeace B.L."/>
        </authorList>
    </citation>
    <scope>NUCLEOTIDE SEQUENCE [LARGE SCALE GENOMIC DNA]</scope>
    <source>
        <strain evidence="3">UoL-WK</strain>
    </source>
</reference>
<feature type="chain" id="PRO_5018663018" evidence="1">
    <location>
        <begin position="21"/>
        <end position="311"/>
    </location>
</feature>
<evidence type="ECO:0000313" key="4">
    <source>
        <dbReference type="Proteomes" id="UP000285301"/>
    </source>
</evidence>
<dbReference type="EMBL" id="NCKU01003370">
    <property type="protein sequence ID" value="RWS07650.1"/>
    <property type="molecule type" value="Genomic_DNA"/>
</dbReference>
<proteinExistence type="predicted"/>
<dbReference type="GO" id="GO:0004252">
    <property type="term" value="F:serine-type endopeptidase activity"/>
    <property type="evidence" value="ECO:0007669"/>
    <property type="project" value="InterPro"/>
</dbReference>
<dbReference type="STRING" id="1965070.A0A3S3P8Q3"/>
<dbReference type="SUPFAM" id="SSF50494">
    <property type="entry name" value="Trypsin-like serine proteases"/>
    <property type="match status" value="1"/>
</dbReference>
<feature type="domain" description="Peptidase S1" evidence="2">
    <location>
        <begin position="28"/>
        <end position="261"/>
    </location>
</feature>
<dbReference type="InterPro" id="IPR043504">
    <property type="entry name" value="Peptidase_S1_PA_chymotrypsin"/>
</dbReference>
<comment type="caution">
    <text evidence="3">The sequence shown here is derived from an EMBL/GenBank/DDBJ whole genome shotgun (WGS) entry which is preliminary data.</text>
</comment>
<dbReference type="GO" id="GO:0006508">
    <property type="term" value="P:proteolysis"/>
    <property type="evidence" value="ECO:0007669"/>
    <property type="project" value="InterPro"/>
</dbReference>
<evidence type="ECO:0000259" key="2">
    <source>
        <dbReference type="PROSITE" id="PS50240"/>
    </source>
</evidence>
<dbReference type="PANTHER" id="PTHR24260:SF136">
    <property type="entry name" value="GH08193P-RELATED"/>
    <property type="match status" value="1"/>
</dbReference>
<accession>A0A3S3P8Q3</accession>
<feature type="signal peptide" evidence="1">
    <location>
        <begin position="1"/>
        <end position="20"/>
    </location>
</feature>
<dbReference type="AlphaFoldDB" id="A0A3S3P8Q3"/>
<dbReference type="Pfam" id="PF00089">
    <property type="entry name" value="Trypsin"/>
    <property type="match status" value="1"/>
</dbReference>
<dbReference type="InterPro" id="IPR001254">
    <property type="entry name" value="Trypsin_dom"/>
</dbReference>